<dbReference type="InterPro" id="IPR034365">
    <property type="entry name" value="AtC3H46-like_RRM"/>
</dbReference>
<evidence type="ECO:0000313" key="12">
    <source>
        <dbReference type="Proteomes" id="UP000026962"/>
    </source>
</evidence>
<evidence type="ECO:0008006" key="13">
    <source>
        <dbReference type="Google" id="ProtNLM"/>
    </source>
</evidence>
<dbReference type="PROSITE" id="PS51644">
    <property type="entry name" value="HTH_OST"/>
    <property type="match status" value="1"/>
</dbReference>
<organism evidence="11">
    <name type="scientific">Oryza punctata</name>
    <name type="common">Red rice</name>
    <dbReference type="NCBI Taxonomy" id="4537"/>
    <lineage>
        <taxon>Eukaryota</taxon>
        <taxon>Viridiplantae</taxon>
        <taxon>Streptophyta</taxon>
        <taxon>Embryophyta</taxon>
        <taxon>Tracheophyta</taxon>
        <taxon>Spermatophyta</taxon>
        <taxon>Magnoliopsida</taxon>
        <taxon>Liliopsida</taxon>
        <taxon>Poales</taxon>
        <taxon>Poaceae</taxon>
        <taxon>BOP clade</taxon>
        <taxon>Oryzoideae</taxon>
        <taxon>Oryzeae</taxon>
        <taxon>Oryzinae</taxon>
        <taxon>Oryza</taxon>
    </lineage>
</organism>
<dbReference type="GO" id="GO:0008270">
    <property type="term" value="F:zinc ion binding"/>
    <property type="evidence" value="ECO:0007669"/>
    <property type="project" value="UniProtKB-KW"/>
</dbReference>
<reference evidence="11" key="2">
    <citation type="submission" date="2018-05" db="EMBL/GenBank/DDBJ databases">
        <title>OpunRS2 (Oryza punctata Reference Sequence Version 2).</title>
        <authorList>
            <person name="Zhang J."/>
            <person name="Kudrna D."/>
            <person name="Lee S."/>
            <person name="Talag J."/>
            <person name="Welchert J."/>
            <person name="Wing R.A."/>
        </authorList>
    </citation>
    <scope>NUCLEOTIDE SEQUENCE [LARGE SCALE GENOMIC DNA]</scope>
</reference>
<feature type="domain" description="C3H1-type" evidence="9">
    <location>
        <begin position="198"/>
        <end position="225"/>
    </location>
</feature>
<proteinExistence type="predicted"/>
<keyword evidence="3 7" id="KW-0862">Zinc</keyword>
<dbReference type="AlphaFoldDB" id="A0A0E0LQU3"/>
<dbReference type="Pfam" id="PF12872">
    <property type="entry name" value="OST-HTH"/>
    <property type="match status" value="1"/>
</dbReference>
<dbReference type="PROSITE" id="PS50102">
    <property type="entry name" value="RRM"/>
    <property type="match status" value="1"/>
</dbReference>
<name>A0A0E0LQU3_ORYPU</name>
<dbReference type="CDD" id="cd12458">
    <property type="entry name" value="RRM_AtC3H46_like"/>
    <property type="match status" value="1"/>
</dbReference>
<evidence type="ECO:0000256" key="1">
    <source>
        <dbReference type="ARBA" id="ARBA00022723"/>
    </source>
</evidence>
<keyword evidence="4 6" id="KW-0694">RNA-binding</keyword>
<dbReference type="Pfam" id="PF23182">
    <property type="entry name" value="PABC_AtC3H46"/>
    <property type="match status" value="1"/>
</dbReference>
<dbReference type="Pfam" id="PF00076">
    <property type="entry name" value="RRM_1"/>
    <property type="match status" value="1"/>
</dbReference>
<evidence type="ECO:0000256" key="5">
    <source>
        <dbReference type="ARBA" id="ARBA00023125"/>
    </source>
</evidence>
<keyword evidence="12" id="KW-1185">Reference proteome</keyword>
<keyword evidence="2 7" id="KW-0863">Zinc-finger</keyword>
<dbReference type="InterPro" id="IPR025605">
    <property type="entry name" value="OST-HTH/LOTUS_dom"/>
</dbReference>
<keyword evidence="1 7" id="KW-0479">Metal-binding</keyword>
<sequence length="589" mass="64469">MEVPELVKLAFARVQRVEPEHVGKIFGVMLLREPDEDELVQLAYGPEAALLAKIDHAKASLTLIYARCSASAHVPATGGGGAYHHQQLSSRPPVPCGSVRHYHPAAAAAFGYHVQSPQYWPDSPPAPPTKSQQEFAPAGLVVDTSAEGAYALRGGQHVLDDNFGGGYYYPAGEDAFHNVGGGGGGGGSPARARRSNGMSTRRPCHYFSKGICKNGQNCHYSHHQVYQDALAAATINGDAYHHQPGGVTPGSLETLELEITELLNSRRGQPVSIASLPTLYGEKYGKGLQADGYLTESQRHGKAGYSLTRLLSRLNKIRVIERPHGQHSVVLAEDAAKYMDFRGGGGGGDTGSVPASSHQIYLTFPAESTFAEDDVANYFGQYGPVRDVRIPCQERRMFGFVSFQSPETVSTILMRRNPHFICGSRVLVKPYREKSKCVDRTCVDNIKSMVPYCPQRLFEFDQELYTAEYDASRLMRKQLAEKREMLLEMERRRATVQRLESMPPQFAYFDCSIEDASPLHSLQEDSKQVDLMNPSLSSPDPLEIVSNSQAPPTQAGNIYDDHESNQIELLPESPFAASAPAGNSISTII</sequence>
<dbReference type="EnsemblPlants" id="OPUNC08G01610.1">
    <property type="protein sequence ID" value="OPUNC08G01610.1"/>
    <property type="gene ID" value="OPUNC08G01610"/>
</dbReference>
<dbReference type="InterPro" id="IPR000504">
    <property type="entry name" value="RRM_dom"/>
</dbReference>
<feature type="zinc finger region" description="C3H1-type" evidence="7">
    <location>
        <begin position="198"/>
        <end position="225"/>
    </location>
</feature>
<dbReference type="PANTHER" id="PTHR24009:SF0">
    <property type="entry name" value="ZINC FINGER CCCH DOMAIN-CONTAINING PROTEIN 18"/>
    <property type="match status" value="1"/>
</dbReference>
<feature type="domain" description="RRM" evidence="8">
    <location>
        <begin position="358"/>
        <end position="433"/>
    </location>
</feature>
<evidence type="ECO:0000256" key="2">
    <source>
        <dbReference type="ARBA" id="ARBA00022771"/>
    </source>
</evidence>
<reference evidence="11" key="1">
    <citation type="submission" date="2015-04" db="UniProtKB">
        <authorList>
            <consortium name="EnsemblPlants"/>
        </authorList>
    </citation>
    <scope>IDENTIFICATION</scope>
</reference>
<dbReference type="Gene3D" id="3.30.70.330">
    <property type="match status" value="1"/>
</dbReference>
<evidence type="ECO:0000259" key="8">
    <source>
        <dbReference type="PROSITE" id="PS50102"/>
    </source>
</evidence>
<evidence type="ECO:0000256" key="3">
    <source>
        <dbReference type="ARBA" id="ARBA00022833"/>
    </source>
</evidence>
<dbReference type="FunFam" id="3.30.70.330:FF:000678">
    <property type="entry name" value="zinc finger CCCH domain-containing protein 53-like isoform X2"/>
    <property type="match status" value="1"/>
</dbReference>
<dbReference type="SMART" id="SM00360">
    <property type="entry name" value="RRM"/>
    <property type="match status" value="1"/>
</dbReference>
<evidence type="ECO:0000313" key="11">
    <source>
        <dbReference type="EnsemblPlants" id="OPUNC08G01610.1"/>
    </source>
</evidence>
<evidence type="ECO:0000256" key="4">
    <source>
        <dbReference type="ARBA" id="ARBA00022884"/>
    </source>
</evidence>
<dbReference type="InterPro" id="IPR036855">
    <property type="entry name" value="Znf_CCCH_sf"/>
</dbReference>
<evidence type="ECO:0000256" key="7">
    <source>
        <dbReference type="PROSITE-ProRule" id="PRU00723"/>
    </source>
</evidence>
<dbReference type="Pfam" id="PF00642">
    <property type="entry name" value="zf-CCCH"/>
    <property type="match status" value="1"/>
</dbReference>
<dbReference type="Gene3D" id="1.20.120.1350">
    <property type="entry name" value="Pneumovirus matrix protein 2 (M2), zinc-binding domain"/>
    <property type="match status" value="1"/>
</dbReference>
<dbReference type="STRING" id="4537.A0A0E0LQU3"/>
<feature type="domain" description="HTH OST-type" evidence="10">
    <location>
        <begin position="251"/>
        <end position="334"/>
    </location>
</feature>
<dbReference type="SUPFAM" id="SSF54928">
    <property type="entry name" value="RNA-binding domain, RBD"/>
    <property type="match status" value="1"/>
</dbReference>
<keyword evidence="5" id="KW-0238">DNA-binding</keyword>
<dbReference type="InterPro" id="IPR012677">
    <property type="entry name" value="Nucleotide-bd_a/b_plait_sf"/>
</dbReference>
<dbReference type="PANTHER" id="PTHR24009">
    <property type="entry name" value="RNA-BINDING (RRM/RBD/RNP MOTIFS)"/>
    <property type="match status" value="1"/>
</dbReference>
<dbReference type="HOGENOM" id="CLU_028778_2_0_1"/>
<dbReference type="Proteomes" id="UP000026962">
    <property type="component" value="Chromosome 8"/>
</dbReference>
<dbReference type="PROSITE" id="PS50103">
    <property type="entry name" value="ZF_C3H1"/>
    <property type="match status" value="1"/>
</dbReference>
<evidence type="ECO:0000259" key="10">
    <source>
        <dbReference type="PROSITE" id="PS51644"/>
    </source>
</evidence>
<accession>A0A0E0LQU3</accession>
<evidence type="ECO:0000256" key="6">
    <source>
        <dbReference type="PROSITE-ProRule" id="PRU00176"/>
    </source>
</evidence>
<dbReference type="GO" id="GO:0003677">
    <property type="term" value="F:DNA binding"/>
    <property type="evidence" value="ECO:0007669"/>
    <property type="project" value="UniProtKB-KW"/>
</dbReference>
<dbReference type="OMA" id="WVAMEVP"/>
<dbReference type="InterPro" id="IPR056276">
    <property type="entry name" value="AtC3H46-like_PABC-like"/>
</dbReference>
<protein>
    <recommendedName>
        <fullName evidence="13">C3H1-type domain-containing protein</fullName>
    </recommendedName>
</protein>
<dbReference type="SUPFAM" id="SSF90229">
    <property type="entry name" value="CCCH zinc finger"/>
    <property type="match status" value="1"/>
</dbReference>
<dbReference type="eggNOG" id="ENOG502QS3A">
    <property type="taxonomic scope" value="Eukaryota"/>
</dbReference>
<dbReference type="GO" id="GO:0003723">
    <property type="term" value="F:RNA binding"/>
    <property type="evidence" value="ECO:0007669"/>
    <property type="project" value="UniProtKB-UniRule"/>
</dbReference>
<dbReference type="InterPro" id="IPR035979">
    <property type="entry name" value="RBD_domain_sf"/>
</dbReference>
<dbReference type="InterPro" id="IPR000571">
    <property type="entry name" value="Znf_CCCH"/>
</dbReference>
<dbReference type="Gramene" id="OPUNC08G01610.1">
    <property type="protein sequence ID" value="OPUNC08G01610.1"/>
    <property type="gene ID" value="OPUNC08G01610"/>
</dbReference>
<evidence type="ECO:0000259" key="9">
    <source>
        <dbReference type="PROSITE" id="PS50103"/>
    </source>
</evidence>